<dbReference type="STRING" id="1770058.A3840_04680"/>
<organism evidence="1 2">
    <name type="scientific">Devosia elaeis</name>
    <dbReference type="NCBI Taxonomy" id="1770058"/>
    <lineage>
        <taxon>Bacteria</taxon>
        <taxon>Pseudomonadati</taxon>
        <taxon>Pseudomonadota</taxon>
        <taxon>Alphaproteobacteria</taxon>
        <taxon>Hyphomicrobiales</taxon>
        <taxon>Devosiaceae</taxon>
        <taxon>Devosia</taxon>
    </lineage>
</organism>
<dbReference type="AlphaFoldDB" id="A0A178I1W6"/>
<gene>
    <name evidence="1" type="ORF">A3840_04680</name>
</gene>
<keyword evidence="2" id="KW-1185">Reference proteome</keyword>
<dbReference type="GO" id="GO:0003824">
    <property type="term" value="F:catalytic activity"/>
    <property type="evidence" value="ECO:0007669"/>
    <property type="project" value="InterPro"/>
</dbReference>
<proteinExistence type="predicted"/>
<dbReference type="SUPFAM" id="SSF56529">
    <property type="entry name" value="FAH"/>
    <property type="match status" value="1"/>
</dbReference>
<dbReference type="InterPro" id="IPR036663">
    <property type="entry name" value="Fumarylacetoacetase_C_sf"/>
</dbReference>
<evidence type="ECO:0008006" key="3">
    <source>
        <dbReference type="Google" id="ProtNLM"/>
    </source>
</evidence>
<evidence type="ECO:0000313" key="1">
    <source>
        <dbReference type="EMBL" id="OAM79111.1"/>
    </source>
</evidence>
<dbReference type="EMBL" id="LVVY01000065">
    <property type="protein sequence ID" value="OAM79111.1"/>
    <property type="molecule type" value="Genomic_DNA"/>
</dbReference>
<protein>
    <recommendedName>
        <fullName evidence="3">Fumarylacetoacetase-like C-terminal domain-containing protein</fullName>
    </recommendedName>
</protein>
<accession>A0A178I1W6</accession>
<name>A0A178I1W6_9HYPH</name>
<dbReference type="Gene3D" id="3.90.850.10">
    <property type="entry name" value="Fumarylacetoacetase-like, C-terminal domain"/>
    <property type="match status" value="1"/>
</dbReference>
<sequence>MPVFRDVESRCVIIAGASGDGLVPYPSSIRARTEFMHPFTQALLEAHRQATPLTDSEHVPQTIGEADAIQFEFSDALGGHGGWKMTPWSSAEAMLAAPIPQAWMGQSGAVIRPEPGSRLEVEFALLRGEGDWQVCLAFEFLQSRLAGQDWSSSARRADLLSAGGVVQGAAHPIGALAAGDGQLRLIHADNPAESVTTTFDPTSLLAAANWLESHAAELVRPLLPGMVVITGARIGPLPLADGTYSASWQGLDDVTMTISGYSG</sequence>
<comment type="caution">
    <text evidence="1">The sequence shown here is derived from an EMBL/GenBank/DDBJ whole genome shotgun (WGS) entry which is preliminary data.</text>
</comment>
<dbReference type="Proteomes" id="UP000078389">
    <property type="component" value="Unassembled WGS sequence"/>
</dbReference>
<reference evidence="1 2" key="1">
    <citation type="submission" date="2016-03" db="EMBL/GenBank/DDBJ databases">
        <title>Genome sequencing of Devosia sp. S37.</title>
        <authorList>
            <person name="Mohd Nor M."/>
        </authorList>
    </citation>
    <scope>NUCLEOTIDE SEQUENCE [LARGE SCALE GENOMIC DNA]</scope>
    <source>
        <strain evidence="1 2">S37</strain>
    </source>
</reference>
<evidence type="ECO:0000313" key="2">
    <source>
        <dbReference type="Proteomes" id="UP000078389"/>
    </source>
</evidence>